<sequence>MHFTKFLLHFLSFIQAIKATPTPVGDYTDTFESGVQEGHHLLRRNPWPDALYPRVRVVRHTGCRHNMTNYAHLQTRDIQIDRCITFDAELRDAHNGRDRWLDELKDKPLVTKEDVERANHPEDYIFSGLYWQFPSANKKHLLMPMERCNVTVFSEPKCKLNSRIVKMTNEASDVCVPAIGGKSIFVDCYSSDELKSLNKAGLGATEQWKNTAIVRYGPANATGYQQQLLLPPIDKNVNKTFDSQSEEWQRTCQGRKNTHKAIFKERILRCGRKTFVNGDACDWQSFGHQWLGDFGFAEKC</sequence>
<dbReference type="OrthoDB" id="3621782at2759"/>
<keyword evidence="1" id="KW-0732">Signal</keyword>
<comment type="caution">
    <text evidence="2">The sequence shown here is derived from an EMBL/GenBank/DDBJ whole genome shotgun (WGS) entry which is preliminary data.</text>
</comment>
<gene>
    <name evidence="2" type="ORF">CKM354_000739100</name>
</gene>
<protein>
    <submittedName>
        <fullName evidence="2">Uncharacterized protein</fullName>
    </submittedName>
</protein>
<dbReference type="GeneID" id="68292966"/>
<reference evidence="2 3" key="1">
    <citation type="submission" date="2021-01" db="EMBL/GenBank/DDBJ databases">
        <title>Cercospora kikuchii MAFF 305040 whole genome shotgun sequence.</title>
        <authorList>
            <person name="Kashiwa T."/>
            <person name="Suzuki T."/>
        </authorList>
    </citation>
    <scope>NUCLEOTIDE SEQUENCE [LARGE SCALE GENOMIC DNA]</scope>
    <source>
        <strain evidence="2 3">MAFF 305040</strain>
    </source>
</reference>
<feature type="signal peptide" evidence="1">
    <location>
        <begin position="1"/>
        <end position="19"/>
    </location>
</feature>
<name>A0A9P3CJ52_9PEZI</name>
<organism evidence="2 3">
    <name type="scientific">Cercospora kikuchii</name>
    <dbReference type="NCBI Taxonomy" id="84275"/>
    <lineage>
        <taxon>Eukaryota</taxon>
        <taxon>Fungi</taxon>
        <taxon>Dikarya</taxon>
        <taxon>Ascomycota</taxon>
        <taxon>Pezizomycotina</taxon>
        <taxon>Dothideomycetes</taxon>
        <taxon>Dothideomycetidae</taxon>
        <taxon>Mycosphaerellales</taxon>
        <taxon>Mycosphaerellaceae</taxon>
        <taxon>Cercospora</taxon>
    </lineage>
</organism>
<accession>A0A9P3CJ52</accession>
<dbReference type="EMBL" id="BOLY01000004">
    <property type="protein sequence ID" value="GIZ44187.1"/>
    <property type="molecule type" value="Genomic_DNA"/>
</dbReference>
<keyword evidence="3" id="KW-1185">Reference proteome</keyword>
<evidence type="ECO:0000256" key="1">
    <source>
        <dbReference type="SAM" id="SignalP"/>
    </source>
</evidence>
<dbReference type="RefSeq" id="XP_044658674.1">
    <property type="nucleotide sequence ID" value="XM_044802739.1"/>
</dbReference>
<dbReference type="AlphaFoldDB" id="A0A9P3CJ52"/>
<evidence type="ECO:0000313" key="2">
    <source>
        <dbReference type="EMBL" id="GIZ44187.1"/>
    </source>
</evidence>
<dbReference type="Proteomes" id="UP000825890">
    <property type="component" value="Unassembled WGS sequence"/>
</dbReference>
<feature type="chain" id="PRO_5040202136" evidence="1">
    <location>
        <begin position="20"/>
        <end position="300"/>
    </location>
</feature>
<proteinExistence type="predicted"/>
<evidence type="ECO:0000313" key="3">
    <source>
        <dbReference type="Proteomes" id="UP000825890"/>
    </source>
</evidence>